<dbReference type="AlphaFoldDB" id="A0A6M3L355"/>
<accession>A0A6M3L355</accession>
<dbReference type="EMBL" id="MT142823">
    <property type="protein sequence ID" value="QJA89096.1"/>
    <property type="molecule type" value="Genomic_DNA"/>
</dbReference>
<proteinExistence type="predicted"/>
<protein>
    <submittedName>
        <fullName evidence="1">Uncharacterized protein</fullName>
    </submittedName>
</protein>
<reference evidence="1" key="1">
    <citation type="submission" date="2020-03" db="EMBL/GenBank/DDBJ databases">
        <title>The deep terrestrial virosphere.</title>
        <authorList>
            <person name="Holmfeldt K."/>
            <person name="Nilsson E."/>
            <person name="Simone D."/>
            <person name="Lopez-Fernandez M."/>
            <person name="Wu X."/>
            <person name="de Brujin I."/>
            <person name="Lundin D."/>
            <person name="Andersson A."/>
            <person name="Bertilsson S."/>
            <person name="Dopson M."/>
        </authorList>
    </citation>
    <scope>NUCLEOTIDE SEQUENCE</scope>
    <source>
        <strain evidence="1">MM415B02609</strain>
    </source>
</reference>
<organism evidence="1">
    <name type="scientific">viral metagenome</name>
    <dbReference type="NCBI Taxonomy" id="1070528"/>
    <lineage>
        <taxon>unclassified sequences</taxon>
        <taxon>metagenomes</taxon>
        <taxon>organismal metagenomes</taxon>
    </lineage>
</organism>
<name>A0A6M3L355_9ZZZZ</name>
<sequence>MDTWGNIDEPLADVPVKALWQIYVVDESETPVKSGTILAYSALEAMEKLELHKVVKKDSKVTVYAKEIGYPFSDTLVSNFIKEKVR</sequence>
<evidence type="ECO:0000313" key="1">
    <source>
        <dbReference type="EMBL" id="QJA89096.1"/>
    </source>
</evidence>
<gene>
    <name evidence="1" type="ORF">MM415B02609_0004</name>
</gene>